<dbReference type="Proteomes" id="UP000326757">
    <property type="component" value="Unassembled WGS sequence"/>
</dbReference>
<keyword evidence="4" id="KW-0325">Glycoprotein</keyword>
<evidence type="ECO:0000256" key="1">
    <source>
        <dbReference type="ARBA" id="ARBA00004609"/>
    </source>
</evidence>
<comment type="subcellular location">
    <subcellularLocation>
        <location evidence="1 5">Cell membrane</location>
        <topology evidence="1 5">Lipid-anchor</topology>
        <topology evidence="1 5">GPI-anchor</topology>
    </subcellularLocation>
</comment>
<evidence type="ECO:0000313" key="6">
    <source>
        <dbReference type="EMBL" id="KAB8291165.1"/>
    </source>
</evidence>
<dbReference type="SUPFAM" id="SSF51445">
    <property type="entry name" value="(Trans)glycosidases"/>
    <property type="match status" value="1"/>
</dbReference>
<dbReference type="OrthoDB" id="421038at2759"/>
<keyword evidence="3 5" id="KW-0732">Signal</keyword>
<dbReference type="GO" id="GO:0005886">
    <property type="term" value="C:plasma membrane"/>
    <property type="evidence" value="ECO:0007669"/>
    <property type="project" value="UniProtKB-SubCell"/>
</dbReference>
<comment type="function">
    <text evidence="5">Splits internally a 1,3-beta-glucan molecule and transfers the newly generated reducing end (the donor) to the non-reducing end of another 1,3-beta-glucan molecule (the acceptor) forming a 1,3-beta linkage, resulting in the elongation of 1,3-beta-glucan chains in the cell wall.</text>
</comment>
<accession>A0A5N6JTH7</accession>
<evidence type="ECO:0000256" key="2">
    <source>
        <dbReference type="ARBA" id="ARBA00007528"/>
    </source>
</evidence>
<dbReference type="InterPro" id="IPR017853">
    <property type="entry name" value="GH"/>
</dbReference>
<dbReference type="GO" id="GO:0042124">
    <property type="term" value="F:1,3-beta-glucanosyltransferase activity"/>
    <property type="evidence" value="ECO:0007669"/>
    <property type="project" value="TreeGrafter"/>
</dbReference>
<dbReference type="PANTHER" id="PTHR31468:SF8">
    <property type="entry name" value="1,3-BETA-GLUCANOSYLTRANSFERASE GAS2"/>
    <property type="match status" value="1"/>
</dbReference>
<dbReference type="AlphaFoldDB" id="A0A5N6JTH7"/>
<name>A0A5N6JTH7_MONLA</name>
<dbReference type="InterPro" id="IPR004886">
    <property type="entry name" value="Glucanosyltransferase"/>
</dbReference>
<evidence type="ECO:0000313" key="7">
    <source>
        <dbReference type="Proteomes" id="UP000326757"/>
    </source>
</evidence>
<evidence type="ECO:0000256" key="3">
    <source>
        <dbReference type="ARBA" id="ARBA00022729"/>
    </source>
</evidence>
<comment type="similarity">
    <text evidence="2 5">Belongs to the glycosyl hydrolase 72 family.</text>
</comment>
<keyword evidence="5" id="KW-0472">Membrane</keyword>
<keyword evidence="5" id="KW-0449">Lipoprotein</keyword>
<evidence type="ECO:0000256" key="4">
    <source>
        <dbReference type="ARBA" id="ARBA00023180"/>
    </source>
</evidence>
<keyword evidence="5" id="KW-0808">Transferase</keyword>
<dbReference type="EMBL" id="VIGI01000015">
    <property type="protein sequence ID" value="KAB8291165.1"/>
    <property type="molecule type" value="Genomic_DNA"/>
</dbReference>
<dbReference type="PANTHER" id="PTHR31468">
    <property type="entry name" value="1,3-BETA-GLUCANOSYLTRANSFERASE GAS1"/>
    <property type="match status" value="1"/>
</dbReference>
<organism evidence="6 7">
    <name type="scientific">Monilinia laxa</name>
    <name type="common">Brown rot fungus</name>
    <name type="synonym">Sclerotinia laxa</name>
    <dbReference type="NCBI Taxonomy" id="61186"/>
    <lineage>
        <taxon>Eukaryota</taxon>
        <taxon>Fungi</taxon>
        <taxon>Dikarya</taxon>
        <taxon>Ascomycota</taxon>
        <taxon>Pezizomycotina</taxon>
        <taxon>Leotiomycetes</taxon>
        <taxon>Helotiales</taxon>
        <taxon>Sclerotiniaceae</taxon>
        <taxon>Monilinia</taxon>
    </lineage>
</organism>
<evidence type="ECO:0000256" key="5">
    <source>
        <dbReference type="RuleBase" id="RU361209"/>
    </source>
</evidence>
<dbReference type="Pfam" id="PF03198">
    <property type="entry name" value="Glyco_hydro_72"/>
    <property type="match status" value="1"/>
</dbReference>
<dbReference type="GO" id="GO:0071970">
    <property type="term" value="P:fungal-type cell wall (1-&gt;3)-beta-D-glucan biosynthetic process"/>
    <property type="evidence" value="ECO:0007669"/>
    <property type="project" value="TreeGrafter"/>
</dbReference>
<dbReference type="EC" id="2.4.1.-" evidence="5"/>
<protein>
    <recommendedName>
        <fullName evidence="5">1,3-beta-glucanosyltransferase</fullName>
        <ecNumber evidence="5">2.4.1.-</ecNumber>
    </recommendedName>
</protein>
<sequence>MRSILSRAALILTASLATVTAAAPEVASHEIVVKGSKFFANGEQFFLKGFAFQGTGQDPLLNVTQCRYDMNLMRSFGANSVRVYHVDPTKDHTECFWIGNEVINSNSNSGAAPYIKAAVADMRAYRDKMGYRKIPIGYSAADIAELRPQLQNYLACGDPKTTIEFFGLNSYEWCGNATYDSSGYHNLQNMAENYSVPIFFSETGCIVPRPRLFKDQIAIFGPEMSGTWSGAIIYEWVNEGNEYGIVDYKGTEYGGPPIPMDPEFLSLKKTWATVRLNEIKQADYMPQNPRPVCPPSVPGGWAVNGNVPLPTLGAKVDKVVAMKKRQTSMDDQPCMHRFVN</sequence>
<keyword evidence="5" id="KW-0336">GPI-anchor</keyword>
<comment type="caution">
    <text evidence="6">The sequence shown here is derived from an EMBL/GenBank/DDBJ whole genome shotgun (WGS) entry which is preliminary data.</text>
</comment>
<feature type="chain" id="PRO_5025086566" description="1,3-beta-glucanosyltransferase" evidence="5">
    <location>
        <begin position="23"/>
        <end position="340"/>
    </location>
</feature>
<gene>
    <name evidence="6" type="ORF">EYC80_009853</name>
</gene>
<dbReference type="GO" id="GO:0031505">
    <property type="term" value="P:fungal-type cell wall organization"/>
    <property type="evidence" value="ECO:0007669"/>
    <property type="project" value="TreeGrafter"/>
</dbReference>
<reference evidence="6 7" key="1">
    <citation type="submission" date="2019-06" db="EMBL/GenBank/DDBJ databases">
        <title>Genome Sequence of the Brown Rot Fungal Pathogen Monilinia laxa.</title>
        <authorList>
            <person name="De Miccolis Angelini R.M."/>
            <person name="Landi L."/>
            <person name="Abate D."/>
            <person name="Pollastro S."/>
            <person name="Romanazzi G."/>
            <person name="Faretra F."/>
        </authorList>
    </citation>
    <scope>NUCLEOTIDE SEQUENCE [LARGE SCALE GENOMIC DNA]</scope>
    <source>
        <strain evidence="6 7">Mlax316</strain>
    </source>
</reference>
<dbReference type="Gene3D" id="3.20.20.80">
    <property type="entry name" value="Glycosidases"/>
    <property type="match status" value="2"/>
</dbReference>
<dbReference type="GO" id="GO:0098552">
    <property type="term" value="C:side of membrane"/>
    <property type="evidence" value="ECO:0007669"/>
    <property type="project" value="UniProtKB-KW"/>
</dbReference>
<proteinExistence type="inferred from homology"/>
<feature type="signal peptide" evidence="5">
    <location>
        <begin position="1"/>
        <end position="22"/>
    </location>
</feature>
<keyword evidence="7" id="KW-1185">Reference proteome</keyword>